<dbReference type="InterPro" id="IPR038763">
    <property type="entry name" value="DHH_sf"/>
</dbReference>
<dbReference type="EMBL" id="VOGC01000002">
    <property type="protein sequence ID" value="MQN00634.1"/>
    <property type="molecule type" value="Genomic_DNA"/>
</dbReference>
<evidence type="ECO:0000259" key="1">
    <source>
        <dbReference type="Pfam" id="PF01368"/>
    </source>
</evidence>
<sequence length="320" mass="35269">MKLDDYLKDVKTMAVSGHIRPDGDCIGSVLGVYNYIRKTHSDIQIIPYLEPVPGDFLFLPGVDKLKRANKFDTTNYDLFVACDCGDISRLGDSGVYFTNAVKTICIDHHETSGHFADINYVFPEASSTCELIGEIIDNDKIDRDIAECLYTGIVTDTGCFQYNSTHRSTMEFAGELMEKGIDYSFIVDHVFYERSEKQFRMLGVAINNAELFDGGKVIGSYVTLDQMKKYDAAPKNMEGVVSTLRSVSGVVVAFFMYPTENGEYKVSARGADDTVDLSKLAAEFGGGGHKRAAGFSLDGDDPKAMVSMLAEKVAPAFEEK</sequence>
<evidence type="ECO:0000313" key="4">
    <source>
        <dbReference type="Proteomes" id="UP000460257"/>
    </source>
</evidence>
<dbReference type="InterPro" id="IPR051319">
    <property type="entry name" value="Oligoribo/pAp-PDE_c-di-AMP_PDE"/>
</dbReference>
<accession>A0A6N7IWF6</accession>
<reference evidence="3" key="1">
    <citation type="journal article" date="2020" name="Appl. Environ. Microbiol.">
        <title>Medium-Chain Fatty Acid Synthesis by 'Candidatus Weimeria bifida' gen. nov., sp. nov., and 'Candidatus Pseudoramibacter fermentans' sp. nov.</title>
        <authorList>
            <person name="Scarborough M.J."/>
            <person name="Myers K.S."/>
            <person name="Donohue T.J."/>
            <person name="Noguera D.R."/>
        </authorList>
    </citation>
    <scope>NUCLEOTIDE SEQUENCE</scope>
    <source>
        <strain evidence="3">LCO1.1</strain>
    </source>
</reference>
<dbReference type="GO" id="GO:0003676">
    <property type="term" value="F:nucleic acid binding"/>
    <property type="evidence" value="ECO:0007669"/>
    <property type="project" value="InterPro"/>
</dbReference>
<evidence type="ECO:0000259" key="2">
    <source>
        <dbReference type="Pfam" id="PF02272"/>
    </source>
</evidence>
<feature type="domain" description="DDH" evidence="1">
    <location>
        <begin position="14"/>
        <end position="153"/>
    </location>
</feature>
<feature type="domain" description="DHHA1" evidence="2">
    <location>
        <begin position="215"/>
        <end position="311"/>
    </location>
</feature>
<dbReference type="SUPFAM" id="SSF64182">
    <property type="entry name" value="DHH phosphoesterases"/>
    <property type="match status" value="1"/>
</dbReference>
<dbReference type="Gene3D" id="3.10.310.30">
    <property type="match status" value="1"/>
</dbReference>
<organism evidence="3 4">
    <name type="scientific">Candidatus Weimeria bifida</name>
    <dbReference type="NCBI Taxonomy" id="2599074"/>
    <lineage>
        <taxon>Bacteria</taxon>
        <taxon>Bacillati</taxon>
        <taxon>Bacillota</taxon>
        <taxon>Clostridia</taxon>
        <taxon>Lachnospirales</taxon>
        <taxon>Lachnospiraceae</taxon>
        <taxon>Candidatus Weimeria</taxon>
    </lineage>
</organism>
<dbReference type="PANTHER" id="PTHR47618">
    <property type="entry name" value="BIFUNCTIONAL OLIGORIBONUCLEASE AND PAP PHOSPHATASE NRNA"/>
    <property type="match status" value="1"/>
</dbReference>
<protein>
    <submittedName>
        <fullName evidence="3">Bifunctional oligoribonuclease/PAP phosphatase NrnA</fullName>
    </submittedName>
</protein>
<comment type="caution">
    <text evidence="3">The sequence shown here is derived from an EMBL/GenBank/DDBJ whole genome shotgun (WGS) entry which is preliminary data.</text>
</comment>
<evidence type="ECO:0000313" key="3">
    <source>
        <dbReference type="EMBL" id="MQN00634.1"/>
    </source>
</evidence>
<dbReference type="Gene3D" id="3.90.1640.10">
    <property type="entry name" value="inorganic pyrophosphatase (n-terminal core)"/>
    <property type="match status" value="1"/>
</dbReference>
<name>A0A6N7IWF6_9FIRM</name>
<dbReference type="Pfam" id="PF01368">
    <property type="entry name" value="DHH"/>
    <property type="match status" value="1"/>
</dbReference>
<dbReference type="Pfam" id="PF02272">
    <property type="entry name" value="DHHA1"/>
    <property type="match status" value="1"/>
</dbReference>
<dbReference type="AlphaFoldDB" id="A0A6N7IWF6"/>
<dbReference type="Proteomes" id="UP000460257">
    <property type="component" value="Unassembled WGS sequence"/>
</dbReference>
<dbReference type="InterPro" id="IPR003156">
    <property type="entry name" value="DHHA1_dom"/>
</dbReference>
<gene>
    <name evidence="3" type="ORF">FRC54_01350</name>
</gene>
<proteinExistence type="predicted"/>
<dbReference type="PANTHER" id="PTHR47618:SF1">
    <property type="entry name" value="BIFUNCTIONAL OLIGORIBONUCLEASE AND PAP PHOSPHATASE NRNA"/>
    <property type="match status" value="1"/>
</dbReference>
<dbReference type="InterPro" id="IPR001667">
    <property type="entry name" value="DDH_dom"/>
</dbReference>
<keyword evidence="4" id="KW-1185">Reference proteome</keyword>